<name>A0A1N7FR62_9ACTN</name>
<proteinExistence type="predicted"/>
<reference evidence="2 3" key="1">
    <citation type="submission" date="2017-01" db="EMBL/GenBank/DDBJ databases">
        <authorList>
            <person name="Mah S.A."/>
            <person name="Swanson W.J."/>
            <person name="Moy G.W."/>
            <person name="Vacquier V.D."/>
        </authorList>
    </citation>
    <scope>NUCLEOTIDE SEQUENCE [LARGE SCALE GENOMIC DNA]</scope>
    <source>
        <strain evidence="2 3">DSM 45758</strain>
    </source>
</reference>
<organism evidence="2 3">
    <name type="scientific">Micromonospora avicenniae</name>
    <dbReference type="NCBI Taxonomy" id="1198245"/>
    <lineage>
        <taxon>Bacteria</taxon>
        <taxon>Bacillati</taxon>
        <taxon>Actinomycetota</taxon>
        <taxon>Actinomycetes</taxon>
        <taxon>Micromonosporales</taxon>
        <taxon>Micromonosporaceae</taxon>
        <taxon>Micromonospora</taxon>
    </lineage>
</organism>
<feature type="region of interest" description="Disordered" evidence="1">
    <location>
        <begin position="1"/>
        <end position="25"/>
    </location>
</feature>
<dbReference type="AlphaFoldDB" id="A0A1N7FR62"/>
<keyword evidence="3" id="KW-1185">Reference proteome</keyword>
<feature type="compositionally biased region" description="Basic residues" evidence="1">
    <location>
        <begin position="10"/>
        <end position="22"/>
    </location>
</feature>
<accession>A0A1N7FR62</accession>
<feature type="region of interest" description="Disordered" evidence="1">
    <location>
        <begin position="154"/>
        <end position="189"/>
    </location>
</feature>
<gene>
    <name evidence="2" type="ORF">SAMN05444858_1456</name>
</gene>
<protein>
    <submittedName>
        <fullName evidence="2">Uncharacterized protein</fullName>
    </submittedName>
</protein>
<dbReference type="Proteomes" id="UP000186004">
    <property type="component" value="Unassembled WGS sequence"/>
</dbReference>
<evidence type="ECO:0000313" key="2">
    <source>
        <dbReference type="EMBL" id="SIS02754.1"/>
    </source>
</evidence>
<feature type="compositionally biased region" description="Pro residues" evidence="1">
    <location>
        <begin position="158"/>
        <end position="169"/>
    </location>
</feature>
<dbReference type="EMBL" id="FTNF01000045">
    <property type="protein sequence ID" value="SIS02754.1"/>
    <property type="molecule type" value="Genomic_DNA"/>
</dbReference>
<sequence length="346" mass="36102">MCAPSTRTGAHSRIRPRNRRAGRNVEPGMRRSVLLLGLPLLLVAGCAPSDAVRVSAPSGSPPGTSPGFEQRAAEVADAWRPVPEWTQGYVPLQGPTLLTGDPGFTSDTETAFRNGWYRDQIAMPAARPADATISFPDGTLAVPLVSAAEAYRELDQGDPPPCPGRPAAPPRTKGGPTIEPGPDGWATSGPRPACTPLTVTAVRLGTAPVRTSRGEAQVPAWLFTVEELTSPVARLAVAPDAVTDVPEPILPPRAAPDGVVGAQHLQTLAGNRVSYQLGVGACDTDITPFVYERDDVVVVGGGVTHSAGVCTDQLKLQPVEVTLESPLGARPVLDVVTGTPLRIGTR</sequence>
<evidence type="ECO:0000256" key="1">
    <source>
        <dbReference type="SAM" id="MobiDB-lite"/>
    </source>
</evidence>
<evidence type="ECO:0000313" key="3">
    <source>
        <dbReference type="Proteomes" id="UP000186004"/>
    </source>
</evidence>